<dbReference type="Proteomes" id="UP000694892">
    <property type="component" value="Chromosome 2L"/>
</dbReference>
<dbReference type="RefSeq" id="XP_018100144.1">
    <property type="nucleotide sequence ID" value="XM_018244655.2"/>
</dbReference>
<organism evidence="5 7">
    <name type="scientific">Xenopus laevis</name>
    <name type="common">African clawed frog</name>
    <dbReference type="NCBI Taxonomy" id="8355"/>
    <lineage>
        <taxon>Eukaryota</taxon>
        <taxon>Metazoa</taxon>
        <taxon>Chordata</taxon>
        <taxon>Craniata</taxon>
        <taxon>Vertebrata</taxon>
        <taxon>Euteleostomi</taxon>
        <taxon>Amphibia</taxon>
        <taxon>Batrachia</taxon>
        <taxon>Anura</taxon>
        <taxon>Pipoidea</taxon>
        <taxon>Pipidae</taxon>
        <taxon>Xenopodinae</taxon>
        <taxon>Xenopus</taxon>
        <taxon>Xenopus</taxon>
    </lineage>
</organism>
<protein>
    <recommendedName>
        <fullName evidence="9">Transforming growth factor beta regulator 1</fullName>
    </recommendedName>
</protein>
<feature type="region of interest" description="Disordered" evidence="4">
    <location>
        <begin position="131"/>
        <end position="161"/>
    </location>
</feature>
<keyword evidence="3" id="KW-0175">Coiled coil</keyword>
<evidence type="ECO:0008006" key="9">
    <source>
        <dbReference type="Google" id="ProtNLM"/>
    </source>
</evidence>
<evidence type="ECO:0000256" key="2">
    <source>
        <dbReference type="ARBA" id="ARBA00023242"/>
    </source>
</evidence>
<dbReference type="OMA" id="YYNDYHK"/>
<dbReference type="Pfam" id="PF05965">
    <property type="entry name" value="FYRC"/>
    <property type="match status" value="1"/>
</dbReference>
<accession>A0A974DM07</accession>
<feature type="compositionally biased region" description="Basic and acidic residues" evidence="4">
    <location>
        <begin position="136"/>
        <end position="150"/>
    </location>
</feature>
<keyword evidence="2" id="KW-0539">Nucleus</keyword>
<proteinExistence type="predicted"/>
<dbReference type="SMART" id="SM00542">
    <property type="entry name" value="FYRC"/>
    <property type="match status" value="1"/>
</dbReference>
<dbReference type="AlphaFoldDB" id="A0A974DM07"/>
<dbReference type="CTD" id="100049131"/>
<evidence type="ECO:0000313" key="7">
    <source>
        <dbReference type="Proteomes" id="UP000694892"/>
    </source>
</evidence>
<dbReference type="RefSeq" id="XP_018100145.1">
    <property type="nucleotide sequence ID" value="XM_018244656.2"/>
</dbReference>
<dbReference type="InterPro" id="IPR003889">
    <property type="entry name" value="FYrich_C"/>
</dbReference>
<dbReference type="SMART" id="SM00541">
    <property type="entry name" value="FYRN"/>
    <property type="match status" value="1"/>
</dbReference>
<feature type="compositionally biased region" description="Basic residues" evidence="4">
    <location>
        <begin position="21"/>
        <end position="31"/>
    </location>
</feature>
<dbReference type="InterPro" id="IPR040092">
    <property type="entry name" value="TBRG1"/>
</dbReference>
<evidence type="ECO:0000313" key="6">
    <source>
        <dbReference type="Proteomes" id="UP000186698"/>
    </source>
</evidence>
<dbReference type="RefSeq" id="NP_001091430.1">
    <property type="nucleotide sequence ID" value="NM_001097961.1"/>
</dbReference>
<dbReference type="Proteomes" id="UP000186698">
    <property type="component" value="Chromosome 2L"/>
</dbReference>
<evidence type="ECO:0000313" key="8">
    <source>
        <dbReference type="Xenbase" id="XB-GENE-962052"/>
    </source>
</evidence>
<dbReference type="GeneID" id="100049131"/>
<evidence type="ECO:0000256" key="4">
    <source>
        <dbReference type="SAM" id="MobiDB-lite"/>
    </source>
</evidence>
<evidence type="ECO:0000313" key="5">
    <source>
        <dbReference type="EMBL" id="OCT94463.1"/>
    </source>
</evidence>
<dbReference type="RefSeq" id="XP_041436689.1">
    <property type="nucleotide sequence ID" value="XM_041580755.1"/>
</dbReference>
<name>A0A974DM07_XENLA</name>
<dbReference type="RefSeq" id="XP_018100146.1">
    <property type="nucleotide sequence ID" value="XM_018244657.2"/>
</dbReference>
<comment type="subcellular location">
    <subcellularLocation>
        <location evidence="1">Nucleus</location>
    </subcellularLocation>
</comment>
<dbReference type="Pfam" id="PF05964">
    <property type="entry name" value="FYRN"/>
    <property type="match status" value="1"/>
</dbReference>
<dbReference type="Xenbase" id="XB-GENE-962052">
    <property type="gene designation" value="tbrg1.L"/>
</dbReference>
<evidence type="ECO:0000256" key="1">
    <source>
        <dbReference type="ARBA" id="ARBA00004123"/>
    </source>
</evidence>
<feature type="coiled-coil region" evidence="3">
    <location>
        <begin position="52"/>
        <end position="79"/>
    </location>
</feature>
<keyword evidence="6" id="KW-1185">Reference proteome</keyword>
<dbReference type="EMBL" id="CM004468">
    <property type="protein sequence ID" value="OCT94462.1"/>
    <property type="molecule type" value="Genomic_DNA"/>
</dbReference>
<dbReference type="InterPro" id="IPR003888">
    <property type="entry name" value="FYrich_N"/>
</dbReference>
<dbReference type="GO" id="GO:0051726">
    <property type="term" value="P:regulation of cell cycle"/>
    <property type="evidence" value="ECO:0007669"/>
    <property type="project" value="TreeGrafter"/>
</dbReference>
<feature type="compositionally biased region" description="Polar residues" evidence="4">
    <location>
        <begin position="1"/>
        <end position="13"/>
    </location>
</feature>
<dbReference type="PROSITE" id="PS51542">
    <property type="entry name" value="FYRN"/>
    <property type="match status" value="1"/>
</dbReference>
<dbReference type="RefSeq" id="XP_018100148.1">
    <property type="nucleotide sequence ID" value="XM_018244659.2"/>
</dbReference>
<dbReference type="EMBL" id="CM004468">
    <property type="protein sequence ID" value="OCT94463.1"/>
    <property type="molecule type" value="Genomic_DNA"/>
</dbReference>
<evidence type="ECO:0000256" key="3">
    <source>
        <dbReference type="SAM" id="Coils"/>
    </source>
</evidence>
<dbReference type="PANTHER" id="PTHR22715:SF0">
    <property type="entry name" value="TRANSFORMING GROWTH FACTOR BETA REGULATOR 1"/>
    <property type="match status" value="1"/>
</dbReference>
<dbReference type="KEGG" id="xla:100049131"/>
<dbReference type="OrthoDB" id="285793at2759"/>
<reference evidence="5" key="1">
    <citation type="submission" date="2016-05" db="EMBL/GenBank/DDBJ databases">
        <title>WGS assembly of Xenopus laevis.</title>
        <authorList>
            <person name="Session A."/>
            <person name="Uno Y."/>
            <person name="Kwon T."/>
            <person name="Chapman J."/>
            <person name="Toyoda A."/>
            <person name="Takahashi S."/>
            <person name="Fukui A."/>
            <person name="Hikosaka A."/>
            <person name="Putnam N."/>
            <person name="Stites J."/>
            <person name="Van Heeringen S."/>
            <person name="Quigley I."/>
            <person name="Heinz S."/>
            <person name="Hellsten U."/>
            <person name="Lyons J."/>
            <person name="Suzuki A."/>
            <person name="Kondo M."/>
            <person name="Ogino H."/>
            <person name="Ochi H."/>
            <person name="Bogdanovic O."/>
            <person name="Lister R."/>
            <person name="Georgiou G."/>
            <person name="Paranjpe S."/>
            <person name="Van Kruijsbergen I."/>
            <person name="Mozaffari S."/>
            <person name="Shu S."/>
            <person name="Schmutz J."/>
            <person name="Jenkins J."/>
            <person name="Grimwood J."/>
            <person name="Carlson J."/>
            <person name="Mitros T."/>
            <person name="Simakov O."/>
            <person name="Heald R."/>
            <person name="Miller K."/>
            <person name="Haudenschild C."/>
            <person name="Kuroki Y."/>
            <person name="Tanaka T."/>
            <person name="Michiue T."/>
            <person name="Watanabe M."/>
            <person name="Kinoshita T."/>
            <person name="Ohta Y."/>
            <person name="Mawaribuchi S."/>
            <person name="Suzuki Y."/>
            <person name="Haramoto Y."/>
            <person name="Yamamoto T."/>
            <person name="Takagi C."/>
            <person name="Kitzman J."/>
            <person name="Shendure J."/>
            <person name="Nakayama T."/>
            <person name="Izutsu Y."/>
            <person name="Robert J."/>
            <person name="Dichmann D."/>
            <person name="Flajnik M."/>
            <person name="Houston D."/>
            <person name="Marcotte E."/>
            <person name="Wallingford J."/>
            <person name="Ito Y."/>
            <person name="Asashima M."/>
            <person name="Ueno N."/>
            <person name="Matsuda Y."/>
            <person name="Jan Veenstra G."/>
            <person name="Fujiyama A."/>
            <person name="Harland R."/>
            <person name="Taira M."/>
            <person name="Rokhsar D.S."/>
        </authorList>
    </citation>
    <scope>NUCLEOTIDE SEQUENCE</scope>
    <source>
        <strain evidence="5">J</strain>
        <tissue evidence="5">Blood</tissue>
    </source>
</reference>
<dbReference type="Gene3D" id="3.30.160.360">
    <property type="match status" value="1"/>
</dbReference>
<gene>
    <name evidence="8" type="primary">tbrg1.L</name>
    <name evidence="5" type="ORF">XELAEV_18012134mg</name>
</gene>
<feature type="region of interest" description="Disordered" evidence="4">
    <location>
        <begin position="1"/>
        <end position="31"/>
    </location>
</feature>
<dbReference type="PANTHER" id="PTHR22715">
    <property type="entry name" value="TRANSFORMING GROWTH FACTOR BETA REGULATED GENE 1"/>
    <property type="match status" value="1"/>
</dbReference>
<dbReference type="GO" id="GO:0005634">
    <property type="term" value="C:nucleus"/>
    <property type="evidence" value="ECO:0007669"/>
    <property type="project" value="UniProtKB-SubCell"/>
</dbReference>
<sequence length="409" mass="45998">MNHSPAATFSPHSRYQELKAKNKKSTKKSHKEKYRLKCLRLRRVAKAMVFENAALCDEIARIEDKFIKAKEERRFLLKRLLQLQTLSEEEPGTSHNSNVSTGYSVPDMAGMNEGNLDMCFSSVLDDGGSCKKIKKDKREKGKENKSEAMKKPSKKKRVTEGTTRKWVQPIALDQCGRPVLPIVLKGLTVYSLGEIISDRAEFHDKVAIYPVGFCSTRVYVSMKNTDQKCLYTCQIKDGGTRPQFEIVPDDDPQNSIVANSANECHSILLQKISTSLGKRFSTPDLAGAYFFGFTHPTIQNLIQSCPGARKCTSYQWVKFEVCKAGEEQVPHDICESSASVNFEAFQRQSFESIKNSNVLTGALDLPEIHASHDYISTYQEIFLSHSQLTSGMQHIKSPSNQYSPSRSSE</sequence>
<dbReference type="AGR" id="Xenbase:XB-GENE-962052"/>
<dbReference type="PROSITE" id="PS51543">
    <property type="entry name" value="FYRC"/>
    <property type="match status" value="1"/>
</dbReference>